<evidence type="ECO:0008006" key="7">
    <source>
        <dbReference type="Google" id="ProtNLM"/>
    </source>
</evidence>
<dbReference type="InterPro" id="IPR006626">
    <property type="entry name" value="PbH1"/>
</dbReference>
<dbReference type="GeneID" id="20220207"/>
<evidence type="ECO:0000256" key="3">
    <source>
        <dbReference type="ARBA" id="ARBA00023295"/>
    </source>
</evidence>
<dbReference type="AlphaFoldDB" id="F0Y960"/>
<evidence type="ECO:0000313" key="6">
    <source>
        <dbReference type="Proteomes" id="UP000002729"/>
    </source>
</evidence>
<dbReference type="PANTHER" id="PTHR31339">
    <property type="entry name" value="PECTIN LYASE-RELATED"/>
    <property type="match status" value="1"/>
</dbReference>
<proteinExistence type="inferred from homology"/>
<evidence type="ECO:0000313" key="5">
    <source>
        <dbReference type="EMBL" id="EGB08397.1"/>
    </source>
</evidence>
<name>F0Y960_AURAN</name>
<evidence type="ECO:0000256" key="4">
    <source>
        <dbReference type="RuleBase" id="RU361169"/>
    </source>
</evidence>
<dbReference type="SMART" id="SM00710">
    <property type="entry name" value="PbH1"/>
    <property type="match status" value="6"/>
</dbReference>
<organism evidence="6">
    <name type="scientific">Aureococcus anophagefferens</name>
    <name type="common">Harmful bloom alga</name>
    <dbReference type="NCBI Taxonomy" id="44056"/>
    <lineage>
        <taxon>Eukaryota</taxon>
        <taxon>Sar</taxon>
        <taxon>Stramenopiles</taxon>
        <taxon>Ochrophyta</taxon>
        <taxon>Pelagophyceae</taxon>
        <taxon>Pelagomonadales</taxon>
        <taxon>Pelagomonadaceae</taxon>
        <taxon>Aureococcus</taxon>
    </lineage>
</organism>
<evidence type="ECO:0000256" key="1">
    <source>
        <dbReference type="ARBA" id="ARBA00008834"/>
    </source>
</evidence>
<keyword evidence="6" id="KW-1185">Reference proteome</keyword>
<accession>F0Y960</accession>
<dbReference type="InterPro" id="IPR000743">
    <property type="entry name" value="Glyco_hydro_28"/>
</dbReference>
<dbReference type="Gene3D" id="2.160.20.10">
    <property type="entry name" value="Single-stranded right-handed beta-helix, Pectin lyase-like"/>
    <property type="match status" value="1"/>
</dbReference>
<comment type="similarity">
    <text evidence="1 4">Belongs to the glycosyl hydrolase 28 family.</text>
</comment>
<dbReference type="InterPro" id="IPR011050">
    <property type="entry name" value="Pectin_lyase_fold/virulence"/>
</dbReference>
<reference evidence="5 6" key="1">
    <citation type="journal article" date="2011" name="Proc. Natl. Acad. Sci. U.S.A.">
        <title>Niche of harmful alga Aureococcus anophagefferens revealed through ecogenomics.</title>
        <authorList>
            <person name="Gobler C.J."/>
            <person name="Berry D.L."/>
            <person name="Dyhrman S.T."/>
            <person name="Wilhelm S.W."/>
            <person name="Salamov A."/>
            <person name="Lobanov A.V."/>
            <person name="Zhang Y."/>
            <person name="Collier J.L."/>
            <person name="Wurch L.L."/>
            <person name="Kustka A.B."/>
            <person name="Dill B.D."/>
            <person name="Shah M."/>
            <person name="VerBerkmoes N.C."/>
            <person name="Kuo A."/>
            <person name="Terry A."/>
            <person name="Pangilinan J."/>
            <person name="Lindquist E.A."/>
            <person name="Lucas S."/>
            <person name="Paulsen I.T."/>
            <person name="Hattenrath-Lehmann T.K."/>
            <person name="Talmage S.C."/>
            <person name="Walker E.A."/>
            <person name="Koch F."/>
            <person name="Burson A.M."/>
            <person name="Marcoval M.A."/>
            <person name="Tang Y.Z."/>
            <person name="Lecleir G.R."/>
            <person name="Coyne K.J."/>
            <person name="Berg G.M."/>
            <person name="Bertrand E.M."/>
            <person name="Saito M.A."/>
            <person name="Gladyshev V.N."/>
            <person name="Grigoriev I.V."/>
        </authorList>
    </citation>
    <scope>NUCLEOTIDE SEQUENCE [LARGE SCALE GENOMIC DNA]</scope>
    <source>
        <strain evidence="6">CCMP 1984</strain>
    </source>
</reference>
<dbReference type="GO" id="GO:0005975">
    <property type="term" value="P:carbohydrate metabolic process"/>
    <property type="evidence" value="ECO:0007669"/>
    <property type="project" value="InterPro"/>
</dbReference>
<dbReference type="RefSeq" id="XP_009037114.1">
    <property type="nucleotide sequence ID" value="XM_009038866.1"/>
</dbReference>
<evidence type="ECO:0000256" key="2">
    <source>
        <dbReference type="ARBA" id="ARBA00022801"/>
    </source>
</evidence>
<gene>
    <name evidence="5" type="ORF">AURANDRAFT_26417</name>
</gene>
<protein>
    <recommendedName>
        <fullName evidence="7">Pectate lyase superfamily protein domain-containing protein</fullName>
    </recommendedName>
</protein>
<sequence>MRAACLLLIPAFARSRDSLETILARIDPPTFPPRDFYVHHYGAVPDGSTDALEGFRLAIAAARDAGGGRVVAKGGTFLLRGGLDLYDNVQLYVAKRTTLRWAADRTGFLPAVLTKFEGTELFNYHPLIRAFEAENVSVVGADPANSVLDGGGDGWPLKAPKDAKKLRELGASNAPVEARQFGGKGLPPSFVQPFRCRRVSLANFSLVNAPFWAVHPVYSENVWVRNLRVNTSWDRPNTDGVDPEACKDVLVENCVISAGDDAVALKTGRDADGWRVGVASENIVVRRNVLASRFNGICVGSEVSGGVDNVFFLENRIERAFHAIFVKSNSERGSFVRYVHVAHVKAYDLAGDCIHFTNDYKGVRGARPTTFEKFAFKDVICRSAVFAIRATSLAASPIADVTIRDVIVKSTMRTTPDHPVSHPVAVANVANWEVANLRVNGQAVDLSNRATVAYRKYTPS</sequence>
<keyword evidence="2 4" id="KW-0378">Hydrolase</keyword>
<dbReference type="InterPro" id="IPR012334">
    <property type="entry name" value="Pectin_lyas_fold"/>
</dbReference>
<keyword evidence="3 4" id="KW-0326">Glycosidase</keyword>
<dbReference type="OrthoDB" id="38244at2759"/>
<dbReference type="PANTHER" id="PTHR31339:SF9">
    <property type="entry name" value="PLASMIN AND FIBRONECTIN-BINDING PROTEIN A"/>
    <property type="match status" value="1"/>
</dbReference>
<dbReference type="InParanoid" id="F0Y960"/>
<dbReference type="Pfam" id="PF00295">
    <property type="entry name" value="Glyco_hydro_28"/>
    <property type="match status" value="1"/>
</dbReference>
<dbReference type="SUPFAM" id="SSF51126">
    <property type="entry name" value="Pectin lyase-like"/>
    <property type="match status" value="1"/>
</dbReference>
<dbReference type="InterPro" id="IPR051801">
    <property type="entry name" value="GH28_Enzymes"/>
</dbReference>
<dbReference type="GO" id="GO:0004650">
    <property type="term" value="F:polygalacturonase activity"/>
    <property type="evidence" value="ECO:0007669"/>
    <property type="project" value="InterPro"/>
</dbReference>
<dbReference type="KEGG" id="aaf:AURANDRAFT_26417"/>
<dbReference type="eggNOG" id="ENOG502QVTN">
    <property type="taxonomic scope" value="Eukaryota"/>
</dbReference>
<dbReference type="Proteomes" id="UP000002729">
    <property type="component" value="Unassembled WGS sequence"/>
</dbReference>
<dbReference type="EMBL" id="GL833128">
    <property type="protein sequence ID" value="EGB08397.1"/>
    <property type="molecule type" value="Genomic_DNA"/>
</dbReference>